<evidence type="ECO:0000313" key="2">
    <source>
        <dbReference type="Proteomes" id="UP001595075"/>
    </source>
</evidence>
<proteinExistence type="predicted"/>
<protein>
    <submittedName>
        <fullName evidence="1">Uncharacterized protein</fullName>
    </submittedName>
</protein>
<sequence>MAASARERGCGSGTRDDLVILPEPPEVRRMKKDWEGEWGGGVSPSQARQT</sequence>
<reference evidence="1 2" key="1">
    <citation type="journal article" date="2024" name="Commun. Biol.">
        <title>Comparative genomic analysis of thermophilic fungi reveals convergent evolutionary adaptations and gene losses.</title>
        <authorList>
            <person name="Steindorff A.S."/>
            <person name="Aguilar-Pontes M.V."/>
            <person name="Robinson A.J."/>
            <person name="Andreopoulos B."/>
            <person name="LaButti K."/>
            <person name="Kuo A."/>
            <person name="Mondo S."/>
            <person name="Riley R."/>
            <person name="Otillar R."/>
            <person name="Haridas S."/>
            <person name="Lipzen A."/>
            <person name="Grimwood J."/>
            <person name="Schmutz J."/>
            <person name="Clum A."/>
            <person name="Reid I.D."/>
            <person name="Moisan M.C."/>
            <person name="Butler G."/>
            <person name="Nguyen T.T.M."/>
            <person name="Dewar K."/>
            <person name="Conant G."/>
            <person name="Drula E."/>
            <person name="Henrissat B."/>
            <person name="Hansel C."/>
            <person name="Singer S."/>
            <person name="Hutchinson M.I."/>
            <person name="de Vries R.P."/>
            <person name="Natvig D.O."/>
            <person name="Powell A.J."/>
            <person name="Tsang A."/>
            <person name="Grigoriev I.V."/>
        </authorList>
    </citation>
    <scope>NUCLEOTIDE SEQUENCE [LARGE SCALE GENOMIC DNA]</scope>
    <source>
        <strain evidence="1 2">CBS 494.80</strain>
    </source>
</reference>
<dbReference type="Proteomes" id="UP001595075">
    <property type="component" value="Unassembled WGS sequence"/>
</dbReference>
<organism evidence="1 2">
    <name type="scientific">Oculimacula yallundae</name>
    <dbReference type="NCBI Taxonomy" id="86028"/>
    <lineage>
        <taxon>Eukaryota</taxon>
        <taxon>Fungi</taxon>
        <taxon>Dikarya</taxon>
        <taxon>Ascomycota</taxon>
        <taxon>Pezizomycotina</taxon>
        <taxon>Leotiomycetes</taxon>
        <taxon>Helotiales</taxon>
        <taxon>Ploettnerulaceae</taxon>
        <taxon>Oculimacula</taxon>
    </lineage>
</organism>
<dbReference type="EMBL" id="JAZHXI010000014">
    <property type="protein sequence ID" value="KAL2064215.1"/>
    <property type="molecule type" value="Genomic_DNA"/>
</dbReference>
<name>A0ABR4C2R0_9HELO</name>
<comment type="caution">
    <text evidence="1">The sequence shown here is derived from an EMBL/GenBank/DDBJ whole genome shotgun (WGS) entry which is preliminary data.</text>
</comment>
<accession>A0ABR4C2R0</accession>
<keyword evidence="2" id="KW-1185">Reference proteome</keyword>
<gene>
    <name evidence="1" type="ORF">VTL71DRAFT_4709</name>
</gene>
<evidence type="ECO:0000313" key="1">
    <source>
        <dbReference type="EMBL" id="KAL2064215.1"/>
    </source>
</evidence>